<dbReference type="RefSeq" id="WP_079491523.1">
    <property type="nucleotide sequence ID" value="NZ_FUZT01000005.1"/>
</dbReference>
<dbReference type="STRING" id="36842.SAMN02194393_02133"/>
<dbReference type="OrthoDB" id="2086810at2"/>
<accession>A0A1T5L759</accession>
<evidence type="ECO:0000313" key="3">
    <source>
        <dbReference type="EMBL" id="SKC71842.1"/>
    </source>
</evidence>
<protein>
    <recommendedName>
        <fullName evidence="1">DUF6848 domain-containing protein</fullName>
    </recommendedName>
</protein>
<gene>
    <name evidence="2" type="ORF">SAMN02194393_02133</name>
    <name evidence="3" type="ORF">SAMN02194393_02519</name>
    <name evidence="4" type="ORF">SAMN02194393_03444</name>
</gene>
<dbReference type="InterPro" id="IPR049294">
    <property type="entry name" value="DUF6848"/>
</dbReference>
<evidence type="ECO:0000313" key="4">
    <source>
        <dbReference type="EMBL" id="SKC80163.1"/>
    </source>
</evidence>
<reference evidence="3 5" key="1">
    <citation type="submission" date="2017-02" db="EMBL/GenBank/DDBJ databases">
        <authorList>
            <person name="Peterson S.W."/>
        </authorList>
    </citation>
    <scope>NUCLEOTIDE SEQUENCE [LARGE SCALE GENOMIC DNA]</scope>
    <source>
        <strain evidence="3 5">M1</strain>
    </source>
</reference>
<feature type="domain" description="DUF6848" evidence="1">
    <location>
        <begin position="9"/>
        <end position="107"/>
    </location>
</feature>
<dbReference type="Proteomes" id="UP000190285">
    <property type="component" value="Unassembled WGS sequence"/>
</dbReference>
<name>A0A1T5L759_9FIRM</name>
<dbReference type="EMBL" id="FUZT01000008">
    <property type="protein sequence ID" value="SKC80163.1"/>
    <property type="molecule type" value="Genomic_DNA"/>
</dbReference>
<sequence>MDKNRIDELKAKHGKIYLITTTVVDEDGEDKEVEFIFKKPSVLTYNRFIKDASKKPAQAFKNLVISGIIDEDRERLEKILEEFPAAASSIAKEYLRLMGLSDITNLKIL</sequence>
<dbReference type="EMBL" id="FUZT01000005">
    <property type="protein sequence ID" value="SKC68261.1"/>
    <property type="molecule type" value="Genomic_DNA"/>
</dbReference>
<dbReference type="Gene3D" id="3.30.2220.10">
    <property type="entry name" value="rbstp2171"/>
    <property type="match status" value="1"/>
</dbReference>
<dbReference type="EMBL" id="FUZT01000006">
    <property type="protein sequence ID" value="SKC71842.1"/>
    <property type="molecule type" value="Genomic_DNA"/>
</dbReference>
<dbReference type="AlphaFoldDB" id="A0A1T5L759"/>
<organism evidence="3 5">
    <name type="scientific">Maledivibacter halophilus</name>
    <dbReference type="NCBI Taxonomy" id="36842"/>
    <lineage>
        <taxon>Bacteria</taxon>
        <taxon>Bacillati</taxon>
        <taxon>Bacillota</taxon>
        <taxon>Clostridia</taxon>
        <taxon>Peptostreptococcales</taxon>
        <taxon>Caminicellaceae</taxon>
        <taxon>Maledivibacter</taxon>
    </lineage>
</organism>
<proteinExistence type="predicted"/>
<evidence type="ECO:0000259" key="1">
    <source>
        <dbReference type="Pfam" id="PF20941"/>
    </source>
</evidence>
<dbReference type="Pfam" id="PF20941">
    <property type="entry name" value="DUF6848"/>
    <property type="match status" value="1"/>
</dbReference>
<evidence type="ECO:0000313" key="2">
    <source>
        <dbReference type="EMBL" id="SKC68261.1"/>
    </source>
</evidence>
<evidence type="ECO:0000313" key="5">
    <source>
        <dbReference type="Proteomes" id="UP000190285"/>
    </source>
</evidence>
<keyword evidence="5" id="KW-1185">Reference proteome</keyword>